<gene>
    <name evidence="1" type="ORF">DHETER_LOCUS7868</name>
</gene>
<feature type="non-terminal residue" evidence="1">
    <location>
        <position position="1"/>
    </location>
</feature>
<dbReference type="Proteomes" id="UP000789702">
    <property type="component" value="Unassembled WGS sequence"/>
</dbReference>
<reference evidence="1" key="1">
    <citation type="submission" date="2021-06" db="EMBL/GenBank/DDBJ databases">
        <authorList>
            <person name="Kallberg Y."/>
            <person name="Tangrot J."/>
            <person name="Rosling A."/>
        </authorList>
    </citation>
    <scope>NUCLEOTIDE SEQUENCE</scope>
    <source>
        <strain evidence="1">IL203A</strain>
    </source>
</reference>
<evidence type="ECO:0000313" key="1">
    <source>
        <dbReference type="EMBL" id="CAG8617104.1"/>
    </source>
</evidence>
<accession>A0ACA9MY30</accession>
<comment type="caution">
    <text evidence="1">The sequence shown here is derived from an EMBL/GenBank/DDBJ whole genome shotgun (WGS) entry which is preliminary data.</text>
</comment>
<sequence>TNSRDSGVFFDLDFDFEINVSEKSSTPYSNYLGLYIPVKKSICKETDDETFFTIYPLEVVLPPKLPADTDVPFSFYLGLNTQKTTKREHRRSQRITSFYFVDLNSSNDNGLRSMDKTFTPKAG</sequence>
<dbReference type="EMBL" id="CAJVPU010011715">
    <property type="protein sequence ID" value="CAG8617104.1"/>
    <property type="molecule type" value="Genomic_DNA"/>
</dbReference>
<evidence type="ECO:0000313" key="2">
    <source>
        <dbReference type="Proteomes" id="UP000789702"/>
    </source>
</evidence>
<proteinExistence type="predicted"/>
<name>A0ACA9MY30_9GLOM</name>
<keyword evidence="2" id="KW-1185">Reference proteome</keyword>
<organism evidence="1 2">
    <name type="scientific">Dentiscutata heterogama</name>
    <dbReference type="NCBI Taxonomy" id="1316150"/>
    <lineage>
        <taxon>Eukaryota</taxon>
        <taxon>Fungi</taxon>
        <taxon>Fungi incertae sedis</taxon>
        <taxon>Mucoromycota</taxon>
        <taxon>Glomeromycotina</taxon>
        <taxon>Glomeromycetes</taxon>
        <taxon>Diversisporales</taxon>
        <taxon>Gigasporaceae</taxon>
        <taxon>Dentiscutata</taxon>
    </lineage>
</organism>
<protein>
    <submittedName>
        <fullName evidence="1">4618_t:CDS:1</fullName>
    </submittedName>
</protein>